<dbReference type="Proteomes" id="UP000019666">
    <property type="component" value="Unassembled WGS sequence"/>
</dbReference>
<dbReference type="HOGENOM" id="CLU_871210_0_0_5"/>
<keyword evidence="1" id="KW-0175">Coiled coil</keyword>
<protein>
    <submittedName>
        <fullName evidence="2">Uncharacterized protein</fullName>
    </submittedName>
</protein>
<comment type="caution">
    <text evidence="2">The sequence shown here is derived from an EMBL/GenBank/DDBJ whole genome shotgun (WGS) entry which is preliminary data.</text>
</comment>
<accession>A0A017HIB6</accession>
<feature type="coiled-coil region" evidence="1">
    <location>
        <begin position="47"/>
        <end position="172"/>
    </location>
</feature>
<evidence type="ECO:0000313" key="3">
    <source>
        <dbReference type="Proteomes" id="UP000019666"/>
    </source>
</evidence>
<dbReference type="EMBL" id="AOSK01000124">
    <property type="protein sequence ID" value="EYD74040.1"/>
    <property type="molecule type" value="Genomic_DNA"/>
</dbReference>
<dbReference type="Gene3D" id="1.10.287.1490">
    <property type="match status" value="1"/>
</dbReference>
<organism evidence="2 3">
    <name type="scientific">Rubellimicrobium mesophilum DSM 19309</name>
    <dbReference type="NCBI Taxonomy" id="442562"/>
    <lineage>
        <taxon>Bacteria</taxon>
        <taxon>Pseudomonadati</taxon>
        <taxon>Pseudomonadota</taxon>
        <taxon>Alphaproteobacteria</taxon>
        <taxon>Rhodobacterales</taxon>
        <taxon>Roseobacteraceae</taxon>
        <taxon>Rubellimicrobium</taxon>
    </lineage>
</organism>
<dbReference type="AlphaFoldDB" id="A0A017HIB6"/>
<gene>
    <name evidence="2" type="ORF">Rumeso_04411</name>
</gene>
<sequence>MILGVVLVMIALNVATLTLSSLNTLVSAAISAVTALEPVGDRDRRAKETAEQALEDQRARADRAVAEADGLRAERDRLSTDLDAAERRAAAALDEADGLRRETGRLAAELNAADDAAAEAVERARGLEDEAGRLVAELNAAKAEGLALATRVEDAADDVRGLRAALEAAEAAQLVEWGGEQVPVREVVQRVTGSISDRTARVAATNLGSMAGESIPFYGVAIVVAATTYELKSSCDSMREMHELEVALGVAPAEDPQVSQVCGMRVPSKAEVWQMIKDSPSTVWTAATNVIPDADDLPVPDFGGMWNSTIGWFGGWFEE</sequence>
<evidence type="ECO:0000256" key="1">
    <source>
        <dbReference type="SAM" id="Coils"/>
    </source>
</evidence>
<evidence type="ECO:0000313" key="2">
    <source>
        <dbReference type="EMBL" id="EYD74040.1"/>
    </source>
</evidence>
<dbReference type="STRING" id="442562.Rumeso_04411"/>
<proteinExistence type="predicted"/>
<name>A0A017HIB6_9RHOB</name>
<dbReference type="OrthoDB" id="7743350at2"/>
<reference evidence="2 3" key="1">
    <citation type="submission" date="2013-02" db="EMBL/GenBank/DDBJ databases">
        <authorList>
            <person name="Fiebig A."/>
            <person name="Goeker M."/>
            <person name="Klenk H.-P.P."/>
        </authorList>
    </citation>
    <scope>NUCLEOTIDE SEQUENCE [LARGE SCALE GENOMIC DNA]</scope>
    <source>
        <strain evidence="2 3">DSM 19309</strain>
    </source>
</reference>
<dbReference type="RefSeq" id="WP_156362825.1">
    <property type="nucleotide sequence ID" value="NZ_KK088565.1"/>
</dbReference>
<keyword evidence="3" id="KW-1185">Reference proteome</keyword>